<feature type="compositionally biased region" description="Basic and acidic residues" evidence="1">
    <location>
        <begin position="253"/>
        <end position="277"/>
    </location>
</feature>
<evidence type="ECO:0000313" key="2">
    <source>
        <dbReference type="EMBL" id="ACI64347.1"/>
    </source>
</evidence>
<dbReference type="InParanoid" id="B5YM43"/>
<feature type="region of interest" description="Disordered" evidence="1">
    <location>
        <begin position="235"/>
        <end position="341"/>
    </location>
</feature>
<name>B5YM43_THAPS</name>
<feature type="compositionally biased region" description="Low complexity" evidence="1">
    <location>
        <begin position="187"/>
        <end position="207"/>
    </location>
</feature>
<organism evidence="2 3">
    <name type="scientific">Thalassiosira pseudonana</name>
    <name type="common">Marine diatom</name>
    <name type="synonym">Cyclotella nana</name>
    <dbReference type="NCBI Taxonomy" id="35128"/>
    <lineage>
        <taxon>Eukaryota</taxon>
        <taxon>Sar</taxon>
        <taxon>Stramenopiles</taxon>
        <taxon>Ochrophyta</taxon>
        <taxon>Bacillariophyta</taxon>
        <taxon>Coscinodiscophyceae</taxon>
        <taxon>Thalassiosirophycidae</taxon>
        <taxon>Thalassiosirales</taxon>
        <taxon>Thalassiosiraceae</taxon>
        <taxon>Thalassiosira</taxon>
    </lineage>
</organism>
<dbReference type="GeneID" id="7444818"/>
<dbReference type="AlphaFoldDB" id="B5YM43"/>
<protein>
    <submittedName>
        <fullName evidence="2">Uncharacterized protein</fullName>
    </submittedName>
</protein>
<dbReference type="Proteomes" id="UP000001449">
    <property type="component" value="Chromosome 18"/>
</dbReference>
<evidence type="ECO:0000313" key="3">
    <source>
        <dbReference type="Proteomes" id="UP000001449"/>
    </source>
</evidence>
<feature type="compositionally biased region" description="Low complexity" evidence="1">
    <location>
        <begin position="13"/>
        <end position="46"/>
    </location>
</feature>
<reference evidence="2 3" key="1">
    <citation type="journal article" date="2004" name="Science">
        <title>The genome of the diatom Thalassiosira pseudonana: ecology, evolution, and metabolism.</title>
        <authorList>
            <person name="Armbrust E.V."/>
            <person name="Berges J.A."/>
            <person name="Bowler C."/>
            <person name="Green B.R."/>
            <person name="Martinez D."/>
            <person name="Putnam N.H."/>
            <person name="Zhou S."/>
            <person name="Allen A.E."/>
            <person name="Apt K.E."/>
            <person name="Bechner M."/>
            <person name="Brzezinski M.A."/>
            <person name="Chaal B.K."/>
            <person name="Chiovitti A."/>
            <person name="Davis A.K."/>
            <person name="Demarest M.S."/>
            <person name="Detter J.C."/>
            <person name="Glavina T."/>
            <person name="Goodstein D."/>
            <person name="Hadi M.Z."/>
            <person name="Hellsten U."/>
            <person name="Hildebrand M."/>
            <person name="Jenkins B.D."/>
            <person name="Jurka J."/>
            <person name="Kapitonov V.V."/>
            <person name="Kroger N."/>
            <person name="Lau W.W."/>
            <person name="Lane T.W."/>
            <person name="Larimer F.W."/>
            <person name="Lippmeier J.C."/>
            <person name="Lucas S."/>
            <person name="Medina M."/>
            <person name="Montsant A."/>
            <person name="Obornik M."/>
            <person name="Parker M.S."/>
            <person name="Palenik B."/>
            <person name="Pazour G.J."/>
            <person name="Richardson P.M."/>
            <person name="Rynearson T.A."/>
            <person name="Saito M.A."/>
            <person name="Schwartz D.C."/>
            <person name="Thamatrakoln K."/>
            <person name="Valentin K."/>
            <person name="Vardi A."/>
            <person name="Wilkerson F.P."/>
            <person name="Rokhsar D.S."/>
        </authorList>
    </citation>
    <scope>NUCLEOTIDE SEQUENCE [LARGE SCALE GENOMIC DNA]</scope>
    <source>
        <strain evidence="2 3">CCMP1335</strain>
    </source>
</reference>
<feature type="compositionally biased region" description="Basic and acidic residues" evidence="1">
    <location>
        <begin position="93"/>
        <end position="107"/>
    </location>
</feature>
<dbReference type="EMBL" id="CP001159">
    <property type="protein sequence ID" value="ACI64347.1"/>
    <property type="molecule type" value="Genomic_DNA"/>
</dbReference>
<accession>B5YM43</accession>
<dbReference type="RefSeq" id="XP_002295630.1">
    <property type="nucleotide sequence ID" value="XM_002295594.1"/>
</dbReference>
<feature type="region of interest" description="Disordered" evidence="1">
    <location>
        <begin position="1"/>
        <end position="124"/>
    </location>
</feature>
<proteinExistence type="predicted"/>
<gene>
    <name evidence="2" type="ORF">THAPS_25409</name>
</gene>
<sequence>MGFGLFKKKSKEATATPAAVAAADTSPADEQTAAAPEGEAPATTATIDDAEEERPSSLTSKAKPSIGQRFSMKFSKSKSKDEDAEAAVEATDADEKTGDGPDEKTTDEPDENPTQPKYTKEDFEINNPALNDLAKLLEEVSVNTLMFGSNLVGHITDFLSSVGSEIEKDERWAGIRDKLNSMLQGEEQQQTGTSAGAAASDEGGEADTAAKTEGGEAEKSFMDQLIALFAQLKGGGEESNEVIANDAAVDDEGSVRTEPGDTNIEETKDTAAEEAVEKAPTSDATEEEAVESTTVTTAEEEGIEVPEKGLNEPGPGAGDDPIEAHASPTKAGEALQSEALM</sequence>
<feature type="compositionally biased region" description="Basic residues" evidence="1">
    <location>
        <begin position="1"/>
        <end position="10"/>
    </location>
</feature>
<dbReference type="PaxDb" id="35128-Thaps25409"/>
<evidence type="ECO:0000256" key="1">
    <source>
        <dbReference type="SAM" id="MobiDB-lite"/>
    </source>
</evidence>
<dbReference type="KEGG" id="tps:THAPS_25409"/>
<dbReference type="HOGENOM" id="CLU_815072_0_0_1"/>
<feature type="compositionally biased region" description="Basic and acidic residues" evidence="1">
    <location>
        <begin position="208"/>
        <end position="217"/>
    </location>
</feature>
<reference evidence="2 3" key="2">
    <citation type="journal article" date="2008" name="Nature">
        <title>The Phaeodactylum genome reveals the evolutionary history of diatom genomes.</title>
        <authorList>
            <person name="Bowler C."/>
            <person name="Allen A.E."/>
            <person name="Badger J.H."/>
            <person name="Grimwood J."/>
            <person name="Jabbari K."/>
            <person name="Kuo A."/>
            <person name="Maheswari U."/>
            <person name="Martens C."/>
            <person name="Maumus F."/>
            <person name="Otillar R.P."/>
            <person name="Rayko E."/>
            <person name="Salamov A."/>
            <person name="Vandepoele K."/>
            <person name="Beszteri B."/>
            <person name="Gruber A."/>
            <person name="Heijde M."/>
            <person name="Katinka M."/>
            <person name="Mock T."/>
            <person name="Valentin K."/>
            <person name="Verret F."/>
            <person name="Berges J.A."/>
            <person name="Brownlee C."/>
            <person name="Cadoret J.P."/>
            <person name="Chiovitti A."/>
            <person name="Choi C.J."/>
            <person name="Coesel S."/>
            <person name="De Martino A."/>
            <person name="Detter J.C."/>
            <person name="Durkin C."/>
            <person name="Falciatore A."/>
            <person name="Fournet J."/>
            <person name="Haruta M."/>
            <person name="Huysman M.J."/>
            <person name="Jenkins B.D."/>
            <person name="Jiroutova K."/>
            <person name="Jorgensen R.E."/>
            <person name="Joubert Y."/>
            <person name="Kaplan A."/>
            <person name="Kroger N."/>
            <person name="Kroth P.G."/>
            <person name="La Roche J."/>
            <person name="Lindquist E."/>
            <person name="Lommer M."/>
            <person name="Martin-Jezequel V."/>
            <person name="Lopez P.J."/>
            <person name="Lucas S."/>
            <person name="Mangogna M."/>
            <person name="McGinnis K."/>
            <person name="Medlin L.K."/>
            <person name="Montsant A."/>
            <person name="Oudot-Le Secq M.P."/>
            <person name="Napoli C."/>
            <person name="Obornik M."/>
            <person name="Parker M.S."/>
            <person name="Petit J.L."/>
            <person name="Porcel B.M."/>
            <person name="Poulsen N."/>
            <person name="Robison M."/>
            <person name="Rychlewski L."/>
            <person name="Rynearson T.A."/>
            <person name="Schmutz J."/>
            <person name="Shapiro H."/>
            <person name="Siaut M."/>
            <person name="Stanley M."/>
            <person name="Sussman M.R."/>
            <person name="Taylor A.R."/>
            <person name="Vardi A."/>
            <person name="von Dassow P."/>
            <person name="Vyverman W."/>
            <person name="Willis A."/>
            <person name="Wyrwicz L.S."/>
            <person name="Rokhsar D.S."/>
            <person name="Weissenbach J."/>
            <person name="Armbrust E.V."/>
            <person name="Green B.R."/>
            <person name="Van de Peer Y."/>
            <person name="Grigoriev I.V."/>
        </authorList>
    </citation>
    <scope>NUCLEOTIDE SEQUENCE [LARGE SCALE GENOMIC DNA]</scope>
    <source>
        <strain evidence="2 3">CCMP1335</strain>
    </source>
</reference>
<keyword evidence="3" id="KW-1185">Reference proteome</keyword>
<feature type="region of interest" description="Disordered" evidence="1">
    <location>
        <begin position="182"/>
        <end position="217"/>
    </location>
</feature>